<dbReference type="AlphaFoldDB" id="A0A0L8IKR9"/>
<dbReference type="PATRIC" id="fig|199198.4.peg.1923"/>
<gene>
    <name evidence="1" type="ORF">ALO91_00954</name>
</gene>
<accession>A0A0L8IKR9</accession>
<dbReference type="Proteomes" id="UP000050297">
    <property type="component" value="Unassembled WGS sequence"/>
</dbReference>
<dbReference type="EMBL" id="LJPM01000249">
    <property type="protein sequence ID" value="KPW20565.1"/>
    <property type="molecule type" value="Genomic_DNA"/>
</dbReference>
<proteinExistence type="predicted"/>
<evidence type="ECO:0000313" key="1">
    <source>
        <dbReference type="EMBL" id="KPW20565.1"/>
    </source>
</evidence>
<name>A0A0L8IKR9_PSESX</name>
<protein>
    <submittedName>
        <fullName evidence="1">Uncharacterized protein</fullName>
    </submittedName>
</protein>
<reference evidence="1 2" key="1">
    <citation type="submission" date="2015-09" db="EMBL/GenBank/DDBJ databases">
        <title>Genome announcement of multiple Pseudomonas syringae strains.</title>
        <authorList>
            <person name="Thakur S."/>
            <person name="Wang P.W."/>
            <person name="Gong Y."/>
            <person name="Weir B.S."/>
            <person name="Guttman D.S."/>
        </authorList>
    </citation>
    <scope>NUCLEOTIDE SEQUENCE [LARGE SCALE GENOMIC DNA]</scope>
    <source>
        <strain evidence="1 2">ICMP2802</strain>
    </source>
</reference>
<organism evidence="1 2">
    <name type="scientific">Pseudomonas syringae pv. aceris</name>
    <dbReference type="NCBI Taxonomy" id="199198"/>
    <lineage>
        <taxon>Bacteria</taxon>
        <taxon>Pseudomonadati</taxon>
        <taxon>Pseudomonadota</taxon>
        <taxon>Gammaproteobacteria</taxon>
        <taxon>Pseudomonadales</taxon>
        <taxon>Pseudomonadaceae</taxon>
        <taxon>Pseudomonas</taxon>
        <taxon>Pseudomonas syringae</taxon>
    </lineage>
</organism>
<sequence length="65" mass="7629">MRKVSLDLGQALSVFDTALQLPDTDEVQAQREQDEYSNELVDFHEARLIEVRRRRLSLARTRSVR</sequence>
<evidence type="ECO:0000313" key="2">
    <source>
        <dbReference type="Proteomes" id="UP000050297"/>
    </source>
</evidence>
<comment type="caution">
    <text evidence="1">The sequence shown here is derived from an EMBL/GenBank/DDBJ whole genome shotgun (WGS) entry which is preliminary data.</text>
</comment>
<dbReference type="RefSeq" id="WP_003401918.1">
    <property type="nucleotide sequence ID" value="NZ_LGAR01000171.1"/>
</dbReference>